<dbReference type="InterPro" id="IPR053167">
    <property type="entry name" value="Spore_coat_component"/>
</dbReference>
<dbReference type="Pfam" id="PF05229">
    <property type="entry name" value="SCPU"/>
    <property type="match status" value="1"/>
</dbReference>
<protein>
    <recommendedName>
        <fullName evidence="2">Spore coat protein U/FanG domain-containing protein</fullName>
    </recommendedName>
</protein>
<dbReference type="Proteomes" id="UP000240638">
    <property type="component" value="Unassembled WGS sequence"/>
</dbReference>
<dbReference type="RefSeq" id="WP_107153117.1">
    <property type="nucleotide sequence ID" value="NZ_PYUC01000013.1"/>
</dbReference>
<feature type="signal peptide" evidence="1">
    <location>
        <begin position="1"/>
        <end position="28"/>
    </location>
</feature>
<dbReference type="PANTHER" id="PTHR37089:SF3">
    <property type="entry name" value="EXPORTED PROTEIN"/>
    <property type="match status" value="1"/>
</dbReference>
<comment type="caution">
    <text evidence="3">The sequence shown here is derived from an EMBL/GenBank/DDBJ whole genome shotgun (WGS) entry which is preliminary data.</text>
</comment>
<keyword evidence="1" id="KW-0732">Signal</keyword>
<sequence length="171" mass="17826">MTYVRETASWRRAWARHGVIALAMMAVAATWSRDGSAATCTVSANPLSFGTYSTTSNATSTTTITITCGGWGNGSKSVSYTLSASAGSGSYANRQLLYGSHTVSYNLYTSSAYTTIWGDGTGDGTITLSGTITNQQPSVPITIYGVIRAGQNAVPGSYGTTVPITVTLTYQ</sequence>
<accession>A0A2T3XP18</accession>
<dbReference type="AlphaFoldDB" id="A0A2T3XP18"/>
<feature type="chain" id="PRO_5015499743" description="Spore coat protein U/FanG domain-containing protein" evidence="1">
    <location>
        <begin position="29"/>
        <end position="171"/>
    </location>
</feature>
<evidence type="ECO:0000259" key="2">
    <source>
        <dbReference type="Pfam" id="PF05229"/>
    </source>
</evidence>
<feature type="domain" description="Spore coat protein U/FanG" evidence="2">
    <location>
        <begin position="36"/>
        <end position="165"/>
    </location>
</feature>
<dbReference type="PANTHER" id="PTHR37089">
    <property type="entry name" value="PROTEIN U-RELATED"/>
    <property type="match status" value="1"/>
</dbReference>
<reference evidence="3 4" key="1">
    <citation type="submission" date="2018-03" db="EMBL/GenBank/DDBJ databases">
        <title>Whole genome analyses suggest that Burkholderia sensu lato contains two further novel genera in the rhizoxinica-symbiotica group Mycetohabitans gen. nov., and Trinickia gen. nov.: implications for the evolution of diazotrophy and nodulation in the Burkholderiaceae.</title>
        <authorList>
            <person name="Estrada De Los Santos P."/>
            <person name="Palmer M."/>
            <person name="Chavez-Ramirez B."/>
            <person name="Steenkamp E.T."/>
            <person name="Hirsch A.M."/>
            <person name="Manyaka P."/>
            <person name="Maluk M."/>
            <person name="Lafos M."/>
            <person name="Crook M."/>
            <person name="Gross E."/>
            <person name="Simon M.F."/>
            <person name="Bueno Dos Reis Junior F."/>
            <person name="Poole P.S."/>
            <person name="Venter S.N."/>
            <person name="James E.K."/>
        </authorList>
    </citation>
    <scope>NUCLEOTIDE SEQUENCE [LARGE SCALE GENOMIC DNA]</scope>
    <source>
        <strain evidence="3 4">JPY-366</strain>
    </source>
</reference>
<dbReference type="SMART" id="SM00972">
    <property type="entry name" value="SCPU"/>
    <property type="match status" value="1"/>
</dbReference>
<name>A0A2T3XP18_9BURK</name>
<dbReference type="EMBL" id="PYUC01000013">
    <property type="protein sequence ID" value="PTB18271.1"/>
    <property type="molecule type" value="Genomic_DNA"/>
</dbReference>
<organism evidence="3 4">
    <name type="scientific">Trinickia symbiotica</name>
    <dbReference type="NCBI Taxonomy" id="863227"/>
    <lineage>
        <taxon>Bacteria</taxon>
        <taxon>Pseudomonadati</taxon>
        <taxon>Pseudomonadota</taxon>
        <taxon>Betaproteobacteria</taxon>
        <taxon>Burkholderiales</taxon>
        <taxon>Burkholderiaceae</taxon>
        <taxon>Trinickia</taxon>
    </lineage>
</organism>
<proteinExistence type="predicted"/>
<evidence type="ECO:0000313" key="3">
    <source>
        <dbReference type="EMBL" id="PTB18271.1"/>
    </source>
</evidence>
<evidence type="ECO:0000313" key="4">
    <source>
        <dbReference type="Proteomes" id="UP000240638"/>
    </source>
</evidence>
<dbReference type="InterPro" id="IPR007893">
    <property type="entry name" value="Spore_coat_U/FanG"/>
</dbReference>
<evidence type="ECO:0000256" key="1">
    <source>
        <dbReference type="SAM" id="SignalP"/>
    </source>
</evidence>
<gene>
    <name evidence="3" type="ORF">C9I57_24160</name>
</gene>